<dbReference type="Proteomes" id="UP000250579">
    <property type="component" value="Chromosome"/>
</dbReference>
<accession>A0A2Z5AEB6</accession>
<reference evidence="2 3" key="1">
    <citation type="submission" date="2017-06" db="EMBL/GenBank/DDBJ databases">
        <title>Evolution towards high GC content and high-temperature stress adaptation in endophytic Pseudomonas oryzihabitans impacted its plant-growth promoting traits.</title>
        <authorList>
            <person name="Nascimento F.X."/>
        </authorList>
    </citation>
    <scope>NUCLEOTIDE SEQUENCE [LARGE SCALE GENOMIC DNA]</scope>
    <source>
        <strain evidence="2 3">MS8</strain>
    </source>
</reference>
<gene>
    <name evidence="2" type="ORF">CE139_24775</name>
</gene>
<sequence>MDHVPAFVRRNAIDLNTWFKQNTQEAQPEKPKRERKPRKPKAAASVTEPVQSPAPRELRPGSLDQLIAPFDPEVALAS</sequence>
<proteinExistence type="predicted"/>
<protein>
    <submittedName>
        <fullName evidence="2">Uncharacterized protein</fullName>
    </submittedName>
</protein>
<evidence type="ECO:0000313" key="3">
    <source>
        <dbReference type="Proteomes" id="UP000250579"/>
    </source>
</evidence>
<feature type="region of interest" description="Disordered" evidence="1">
    <location>
        <begin position="18"/>
        <end position="78"/>
    </location>
</feature>
<name>A0A2Z5AEB6_9PSED</name>
<evidence type="ECO:0000256" key="1">
    <source>
        <dbReference type="SAM" id="MobiDB-lite"/>
    </source>
</evidence>
<dbReference type="EMBL" id="CP022198">
    <property type="protein sequence ID" value="AXA69105.1"/>
    <property type="molecule type" value="Genomic_DNA"/>
</dbReference>
<organism evidence="2 3">
    <name type="scientific">Pseudomonas oryzihabitans</name>
    <dbReference type="NCBI Taxonomy" id="47885"/>
    <lineage>
        <taxon>Bacteria</taxon>
        <taxon>Pseudomonadati</taxon>
        <taxon>Pseudomonadota</taxon>
        <taxon>Gammaproteobacteria</taxon>
        <taxon>Pseudomonadales</taxon>
        <taxon>Pseudomonadaceae</taxon>
        <taxon>Pseudomonas</taxon>
    </lineage>
</organism>
<dbReference type="AlphaFoldDB" id="A0A2Z5AEB6"/>
<evidence type="ECO:0000313" key="2">
    <source>
        <dbReference type="EMBL" id="AXA69105.1"/>
    </source>
</evidence>